<reference evidence="1 2" key="1">
    <citation type="submission" date="2020-04" db="EMBL/GenBank/DDBJ databases">
        <title>Antimicrobial susceptibility and clonality of vaginal-derived multi-drug resistant Mobiluncus isolates in China.</title>
        <authorList>
            <person name="Zhang X."/>
        </authorList>
    </citation>
    <scope>NUCLEOTIDE SEQUENCE [LARGE SCALE GENOMIC DNA]</scope>
    <source>
        <strain evidence="1 2">12</strain>
    </source>
</reference>
<dbReference type="Proteomes" id="UP000575397">
    <property type="component" value="Unassembled WGS sequence"/>
</dbReference>
<dbReference type="SUPFAM" id="SSF46689">
    <property type="entry name" value="Homeodomain-like"/>
    <property type="match status" value="1"/>
</dbReference>
<comment type="caution">
    <text evidence="1">The sequence shown here is derived from an EMBL/GenBank/DDBJ whole genome shotgun (WGS) entry which is preliminary data.</text>
</comment>
<dbReference type="PANTHER" id="PTHR33215">
    <property type="entry name" value="PROTEIN DISTAL ANTENNA"/>
    <property type="match status" value="1"/>
</dbReference>
<evidence type="ECO:0000313" key="1">
    <source>
        <dbReference type="EMBL" id="NMX04261.1"/>
    </source>
</evidence>
<accession>A0A7Y0UV00</accession>
<dbReference type="EMBL" id="JABCUS010000028">
    <property type="protein sequence ID" value="NMX04261.1"/>
    <property type="molecule type" value="Genomic_DNA"/>
</dbReference>
<dbReference type="GO" id="GO:0004803">
    <property type="term" value="F:transposase activity"/>
    <property type="evidence" value="ECO:0007669"/>
    <property type="project" value="InterPro"/>
</dbReference>
<dbReference type="Pfam" id="PF01527">
    <property type="entry name" value="HTH_Tnp_1"/>
    <property type="match status" value="1"/>
</dbReference>
<name>A0A7Y0UV00_9ACTO</name>
<organism evidence="1 2">
    <name type="scientific">Mobiluncus mulieris</name>
    <dbReference type="NCBI Taxonomy" id="2052"/>
    <lineage>
        <taxon>Bacteria</taxon>
        <taxon>Bacillati</taxon>
        <taxon>Actinomycetota</taxon>
        <taxon>Actinomycetes</taxon>
        <taxon>Actinomycetales</taxon>
        <taxon>Actinomycetaceae</taxon>
        <taxon>Mobiluncus</taxon>
    </lineage>
</organism>
<protein>
    <submittedName>
        <fullName evidence="1">Transposase</fullName>
    </submittedName>
</protein>
<dbReference type="AlphaFoldDB" id="A0A7Y0UV00"/>
<gene>
    <name evidence="1" type="ORF">HHJ77_10140</name>
</gene>
<sequence length="140" mass="15803">MFARKRYTPEFRCDAASLVIERGETIAQVARDLNVGESLFGRWVKLERERREAESKGAMTSTRWAKENAALRREVARLRMENEFLGKASAIDASRLDSRVFRVDGRGEGELPDCFDGSRVEGYSGRLLCVAFPAWGSPRA</sequence>
<dbReference type="InterPro" id="IPR002514">
    <property type="entry name" value="Transposase_8"/>
</dbReference>
<dbReference type="GO" id="GO:0003677">
    <property type="term" value="F:DNA binding"/>
    <property type="evidence" value="ECO:0007669"/>
    <property type="project" value="InterPro"/>
</dbReference>
<evidence type="ECO:0000313" key="2">
    <source>
        <dbReference type="Proteomes" id="UP000575397"/>
    </source>
</evidence>
<proteinExistence type="predicted"/>
<dbReference type="Gene3D" id="1.10.10.60">
    <property type="entry name" value="Homeodomain-like"/>
    <property type="match status" value="1"/>
</dbReference>
<dbReference type="InterPro" id="IPR009057">
    <property type="entry name" value="Homeodomain-like_sf"/>
</dbReference>
<dbReference type="PANTHER" id="PTHR33215:SF13">
    <property type="entry name" value="PROTEIN DISTAL ANTENNA"/>
    <property type="match status" value="1"/>
</dbReference>
<dbReference type="InterPro" id="IPR051839">
    <property type="entry name" value="RD_transcriptional_regulator"/>
</dbReference>
<dbReference type="GO" id="GO:0006313">
    <property type="term" value="P:DNA transposition"/>
    <property type="evidence" value="ECO:0007669"/>
    <property type="project" value="InterPro"/>
</dbReference>